<protein>
    <recommendedName>
        <fullName evidence="3">Small CPxCG-related zinc finger protein</fullName>
    </recommendedName>
</protein>
<dbReference type="Pfam" id="PF24444">
    <property type="entry name" value="DUF7563"/>
    <property type="match status" value="1"/>
</dbReference>
<dbReference type="InterPro" id="IPR055985">
    <property type="entry name" value="DUF7563"/>
</dbReference>
<proteinExistence type="predicted"/>
<keyword evidence="2" id="KW-1185">Reference proteome</keyword>
<dbReference type="EMBL" id="CP019893">
    <property type="protein sequence ID" value="ARS89905.1"/>
    <property type="molecule type" value="Genomic_DNA"/>
</dbReference>
<dbReference type="Proteomes" id="UP000250088">
    <property type="component" value="Chromosome"/>
</dbReference>
<reference evidence="2" key="1">
    <citation type="submission" date="2017-02" db="EMBL/GenBank/DDBJ databases">
        <title>Natronthermophilus aegyptiacus gen. nov.,sp. nov., an aerobic, extremely halophilic alkalithermophilic archaeon isolated from the athalassohaline Wadi An Natrun, Egypt.</title>
        <authorList>
            <person name="Zhao B."/>
        </authorList>
    </citation>
    <scope>NUCLEOTIDE SEQUENCE [LARGE SCALE GENOMIC DNA]</scope>
    <source>
        <strain evidence="2">JW/NM-HA 15</strain>
    </source>
</reference>
<sequence>MMRLEFESQDPSRCRTCESHVTLQFRRSYGDDNDVAHRCTECDTYERLSNGSAAGKVVDLPDPITDPSRFNCGFEVPSSVAGDDGGEVDG</sequence>
<dbReference type="AlphaFoldDB" id="A0A2Z2HUS0"/>
<dbReference type="GeneID" id="32894273"/>
<dbReference type="OrthoDB" id="189700at2157"/>
<name>A0A2Z2HUS0_9EURY</name>
<evidence type="ECO:0000313" key="2">
    <source>
        <dbReference type="Proteomes" id="UP000250088"/>
    </source>
</evidence>
<evidence type="ECO:0000313" key="1">
    <source>
        <dbReference type="EMBL" id="ARS89905.1"/>
    </source>
</evidence>
<organism evidence="1 2">
    <name type="scientific">Natrarchaeobaculum aegyptiacum</name>
    <dbReference type="NCBI Taxonomy" id="745377"/>
    <lineage>
        <taxon>Archaea</taxon>
        <taxon>Methanobacteriati</taxon>
        <taxon>Methanobacteriota</taxon>
        <taxon>Stenosarchaea group</taxon>
        <taxon>Halobacteria</taxon>
        <taxon>Halobacteriales</taxon>
        <taxon>Natrialbaceae</taxon>
        <taxon>Natrarchaeobaculum</taxon>
    </lineage>
</organism>
<accession>A0A2Z2HUS0</accession>
<dbReference type="RefSeq" id="WP_086888283.1">
    <property type="nucleotide sequence ID" value="NZ_CP019893.1"/>
</dbReference>
<dbReference type="KEGG" id="naj:B1756_09295"/>
<gene>
    <name evidence="1" type="ORF">B1756_09295</name>
</gene>
<evidence type="ECO:0008006" key="3">
    <source>
        <dbReference type="Google" id="ProtNLM"/>
    </source>
</evidence>